<sequence>MKLYNYFSDPNEAVLTTSFVLDKDDQITRVYHHLDDGMWEFSGATEAAESDYRVVSMEEMINLDNTLLSLSDMDPGYFAYSTTESP</sequence>
<evidence type="ECO:0008006" key="3">
    <source>
        <dbReference type="Google" id="ProtNLM"/>
    </source>
</evidence>
<gene>
    <name evidence="1" type="ORF">C5745_19760</name>
</gene>
<dbReference type="RefSeq" id="WP_105718741.1">
    <property type="nucleotide sequence ID" value="NZ_PVBQ01000034.1"/>
</dbReference>
<dbReference type="Proteomes" id="UP000239711">
    <property type="component" value="Unassembled WGS sequence"/>
</dbReference>
<name>A0A2S9ITC2_9SPHI</name>
<organism evidence="1 2">
    <name type="scientific">Sphingobacterium haloxyli</name>
    <dbReference type="NCBI Taxonomy" id="2100533"/>
    <lineage>
        <taxon>Bacteria</taxon>
        <taxon>Pseudomonadati</taxon>
        <taxon>Bacteroidota</taxon>
        <taxon>Sphingobacteriia</taxon>
        <taxon>Sphingobacteriales</taxon>
        <taxon>Sphingobacteriaceae</taxon>
        <taxon>Sphingobacterium</taxon>
    </lineage>
</organism>
<dbReference type="EMBL" id="PVBQ01000034">
    <property type="protein sequence ID" value="PRD43783.1"/>
    <property type="molecule type" value="Genomic_DNA"/>
</dbReference>
<keyword evidence="2" id="KW-1185">Reference proteome</keyword>
<comment type="caution">
    <text evidence="1">The sequence shown here is derived from an EMBL/GenBank/DDBJ whole genome shotgun (WGS) entry which is preliminary data.</text>
</comment>
<protein>
    <recommendedName>
        <fullName evidence="3">DUF2185 domain-containing protein</fullName>
    </recommendedName>
</protein>
<dbReference type="OrthoDB" id="711097at2"/>
<evidence type="ECO:0000313" key="2">
    <source>
        <dbReference type="Proteomes" id="UP000239711"/>
    </source>
</evidence>
<dbReference type="AlphaFoldDB" id="A0A2S9ITC2"/>
<evidence type="ECO:0000313" key="1">
    <source>
        <dbReference type="EMBL" id="PRD43783.1"/>
    </source>
</evidence>
<accession>A0A2S9ITC2</accession>
<proteinExistence type="predicted"/>
<reference evidence="1 2" key="1">
    <citation type="submission" date="2018-02" db="EMBL/GenBank/DDBJ databases">
        <title>The draft genome of Sphingobacterium sp. 5JN-11.</title>
        <authorList>
            <person name="Liu L."/>
            <person name="Li L."/>
            <person name="Liang L."/>
            <person name="Zhang X."/>
            <person name="Wang T."/>
        </authorList>
    </citation>
    <scope>NUCLEOTIDE SEQUENCE [LARGE SCALE GENOMIC DNA]</scope>
    <source>
        <strain evidence="1 2">5JN-11</strain>
    </source>
</reference>